<keyword evidence="1" id="KW-0812">Transmembrane</keyword>
<dbReference type="PROSITE" id="PS51257">
    <property type="entry name" value="PROKAR_LIPOPROTEIN"/>
    <property type="match status" value="1"/>
</dbReference>
<feature type="transmembrane region" description="Helical" evidence="1">
    <location>
        <begin position="67"/>
        <end position="90"/>
    </location>
</feature>
<keyword evidence="1" id="KW-0472">Membrane</keyword>
<reference evidence="2 3" key="1">
    <citation type="submission" date="2019-07" db="EMBL/GenBank/DDBJ databases">
        <title>Full genome sequence of Luteimonas sp. Gr-4.</title>
        <authorList>
            <person name="Im W.-T."/>
        </authorList>
    </citation>
    <scope>NUCLEOTIDE SEQUENCE [LARGE SCALE GENOMIC DNA]</scope>
    <source>
        <strain evidence="2 3">Gr-4</strain>
    </source>
</reference>
<feature type="transmembrane region" description="Helical" evidence="1">
    <location>
        <begin position="110"/>
        <end position="136"/>
    </location>
</feature>
<keyword evidence="1" id="KW-1133">Transmembrane helix</keyword>
<dbReference type="RefSeq" id="WP_144892799.1">
    <property type="nucleotide sequence ID" value="NZ_CP042218.1"/>
</dbReference>
<sequence>MTAAHRNAIRRAFHVAVLAIGCAGFAAIWTLLAAGTGGTLSALAVVAAVDAALLLRLIRARPGWARAAAGGSVTAVIIVLAQWGVIAAHVGSMLGLPPWESALRMGPSLAWAMAGVAMTGVDLAWFAASLVVAAALSR</sequence>
<dbReference type="Proteomes" id="UP000316584">
    <property type="component" value="Chromosome"/>
</dbReference>
<keyword evidence="3" id="KW-1185">Reference proteome</keyword>
<name>A0A518N5V6_9GAMM</name>
<feature type="transmembrane region" description="Helical" evidence="1">
    <location>
        <begin position="38"/>
        <end position="55"/>
    </location>
</feature>
<feature type="transmembrane region" description="Helical" evidence="1">
    <location>
        <begin position="12"/>
        <end position="32"/>
    </location>
</feature>
<dbReference type="EMBL" id="CP042218">
    <property type="protein sequence ID" value="QDW67268.1"/>
    <property type="molecule type" value="Genomic_DNA"/>
</dbReference>
<accession>A0A518N5V6</accession>
<gene>
    <name evidence="2" type="ORF">FPZ22_10550</name>
</gene>
<organism evidence="2 3">
    <name type="scientific">Luteimonas granuli</name>
    <dbReference type="NCBI Taxonomy" id="1176533"/>
    <lineage>
        <taxon>Bacteria</taxon>
        <taxon>Pseudomonadati</taxon>
        <taxon>Pseudomonadota</taxon>
        <taxon>Gammaproteobacteria</taxon>
        <taxon>Lysobacterales</taxon>
        <taxon>Lysobacteraceae</taxon>
        <taxon>Luteimonas</taxon>
    </lineage>
</organism>
<dbReference type="OrthoDB" id="5975450at2"/>
<dbReference type="AlphaFoldDB" id="A0A518N5V6"/>
<evidence type="ECO:0000313" key="3">
    <source>
        <dbReference type="Proteomes" id="UP000316584"/>
    </source>
</evidence>
<evidence type="ECO:0000256" key="1">
    <source>
        <dbReference type="SAM" id="Phobius"/>
    </source>
</evidence>
<protein>
    <submittedName>
        <fullName evidence="2">Uncharacterized protein</fullName>
    </submittedName>
</protein>
<evidence type="ECO:0000313" key="2">
    <source>
        <dbReference type="EMBL" id="QDW67268.1"/>
    </source>
</evidence>
<proteinExistence type="predicted"/>
<dbReference type="KEGG" id="lug:FPZ22_10550"/>